<dbReference type="InterPro" id="IPR018490">
    <property type="entry name" value="cNMP-bd_dom_sf"/>
</dbReference>
<dbReference type="SUPFAM" id="SSF51905">
    <property type="entry name" value="FAD/NAD(P)-binding domain"/>
    <property type="match status" value="1"/>
</dbReference>
<feature type="domain" description="Cyclic nucleotide-binding" evidence="5">
    <location>
        <begin position="22"/>
        <end position="149"/>
    </location>
</feature>
<dbReference type="Gene3D" id="2.60.120.10">
    <property type="entry name" value="Jelly Rolls"/>
    <property type="match status" value="1"/>
</dbReference>
<dbReference type="SUPFAM" id="SSF51206">
    <property type="entry name" value="cAMP-binding domain-like"/>
    <property type="match status" value="1"/>
</dbReference>
<dbReference type="InterPro" id="IPR014710">
    <property type="entry name" value="RmlC-like_jellyroll"/>
</dbReference>
<gene>
    <name evidence="6" type="ORF">J4557_40700</name>
</gene>
<dbReference type="PRINTS" id="PR00469">
    <property type="entry name" value="PNDRDTASEII"/>
</dbReference>
<accession>A0ABS3RCA3</accession>
<evidence type="ECO:0000313" key="7">
    <source>
        <dbReference type="Proteomes" id="UP000666915"/>
    </source>
</evidence>
<dbReference type="PROSITE" id="PS50042">
    <property type="entry name" value="CNMP_BINDING_3"/>
    <property type="match status" value="1"/>
</dbReference>
<name>A0ABS3RCA3_9ACTN</name>
<evidence type="ECO:0000256" key="1">
    <source>
        <dbReference type="ARBA" id="ARBA00022630"/>
    </source>
</evidence>
<evidence type="ECO:0000256" key="4">
    <source>
        <dbReference type="SAM" id="MobiDB-lite"/>
    </source>
</evidence>
<comment type="catalytic activity">
    <reaction evidence="3">
        <text>[thioredoxin]-dithiol + NADP(+) = [thioredoxin]-disulfide + NADPH + H(+)</text>
        <dbReference type="Rhea" id="RHEA:20345"/>
        <dbReference type="Rhea" id="RHEA-COMP:10698"/>
        <dbReference type="Rhea" id="RHEA-COMP:10700"/>
        <dbReference type="ChEBI" id="CHEBI:15378"/>
        <dbReference type="ChEBI" id="CHEBI:29950"/>
        <dbReference type="ChEBI" id="CHEBI:50058"/>
        <dbReference type="ChEBI" id="CHEBI:57783"/>
        <dbReference type="ChEBI" id="CHEBI:58349"/>
        <dbReference type="EC" id="1.8.1.9"/>
    </reaction>
</comment>
<evidence type="ECO:0000259" key="5">
    <source>
        <dbReference type="PROSITE" id="PS50042"/>
    </source>
</evidence>
<dbReference type="InterPro" id="IPR036188">
    <property type="entry name" value="FAD/NAD-bd_sf"/>
</dbReference>
<evidence type="ECO:0000256" key="2">
    <source>
        <dbReference type="ARBA" id="ARBA00023002"/>
    </source>
</evidence>
<dbReference type="PRINTS" id="PR00368">
    <property type="entry name" value="FADPNR"/>
</dbReference>
<feature type="region of interest" description="Disordered" evidence="4">
    <location>
        <begin position="1"/>
        <end position="23"/>
    </location>
</feature>
<dbReference type="Proteomes" id="UP000666915">
    <property type="component" value="Unassembled WGS sequence"/>
</dbReference>
<keyword evidence="1" id="KW-0285">Flavoprotein</keyword>
<reference evidence="6 7" key="1">
    <citation type="submission" date="2021-03" db="EMBL/GenBank/DDBJ databases">
        <authorList>
            <person name="Kanchanasin P."/>
            <person name="Saeng-In P."/>
            <person name="Phongsopitanun W."/>
            <person name="Yuki M."/>
            <person name="Kudo T."/>
            <person name="Ohkuma M."/>
            <person name="Tanasupawat S."/>
        </authorList>
    </citation>
    <scope>NUCLEOTIDE SEQUENCE [LARGE SCALE GENOMIC DNA]</scope>
    <source>
        <strain evidence="6 7">L46</strain>
    </source>
</reference>
<feature type="region of interest" description="Disordered" evidence="4">
    <location>
        <begin position="74"/>
        <end position="105"/>
    </location>
</feature>
<proteinExistence type="predicted"/>
<evidence type="ECO:0000313" key="6">
    <source>
        <dbReference type="EMBL" id="MBO2443861.1"/>
    </source>
</evidence>
<feature type="compositionally biased region" description="Basic and acidic residues" evidence="4">
    <location>
        <begin position="83"/>
        <end position="98"/>
    </location>
</feature>
<dbReference type="Pfam" id="PF07992">
    <property type="entry name" value="Pyr_redox_2"/>
    <property type="match status" value="1"/>
</dbReference>
<protein>
    <submittedName>
        <fullName evidence="6">FAD-dependent oxidoreductase</fullName>
    </submittedName>
</protein>
<dbReference type="PANTHER" id="PTHR48105">
    <property type="entry name" value="THIOREDOXIN REDUCTASE 1-RELATED-RELATED"/>
    <property type="match status" value="1"/>
</dbReference>
<keyword evidence="2" id="KW-0560">Oxidoreductase</keyword>
<dbReference type="InterPro" id="IPR050097">
    <property type="entry name" value="Ferredoxin-NADP_redctase_2"/>
</dbReference>
<organism evidence="6 7">
    <name type="scientific">Actinomadura nitritigenes</name>
    <dbReference type="NCBI Taxonomy" id="134602"/>
    <lineage>
        <taxon>Bacteria</taxon>
        <taxon>Bacillati</taxon>
        <taxon>Actinomycetota</taxon>
        <taxon>Actinomycetes</taxon>
        <taxon>Streptosporangiales</taxon>
        <taxon>Thermomonosporaceae</taxon>
        <taxon>Actinomadura</taxon>
    </lineage>
</organism>
<dbReference type="Gene3D" id="3.50.50.60">
    <property type="entry name" value="FAD/NAD(P)-binding domain"/>
    <property type="match status" value="2"/>
</dbReference>
<dbReference type="InterPro" id="IPR023753">
    <property type="entry name" value="FAD/NAD-binding_dom"/>
</dbReference>
<dbReference type="CDD" id="cd00038">
    <property type="entry name" value="CAP_ED"/>
    <property type="match status" value="1"/>
</dbReference>
<comment type="caution">
    <text evidence="6">The sequence shown here is derived from an EMBL/GenBank/DDBJ whole genome shotgun (WGS) entry which is preliminary data.</text>
</comment>
<dbReference type="SMART" id="SM00100">
    <property type="entry name" value="cNMP"/>
    <property type="match status" value="1"/>
</dbReference>
<dbReference type="EMBL" id="JAGEOK010000037">
    <property type="protein sequence ID" value="MBO2443861.1"/>
    <property type="molecule type" value="Genomic_DNA"/>
</dbReference>
<keyword evidence="7" id="KW-1185">Reference proteome</keyword>
<feature type="compositionally biased region" description="Acidic residues" evidence="4">
    <location>
        <begin position="1"/>
        <end position="17"/>
    </location>
</feature>
<dbReference type="Pfam" id="PF00027">
    <property type="entry name" value="cNMP_binding"/>
    <property type="match status" value="1"/>
</dbReference>
<evidence type="ECO:0000256" key="3">
    <source>
        <dbReference type="ARBA" id="ARBA00048132"/>
    </source>
</evidence>
<sequence length="570" mass="60155">MPAEEGAVEEGAVEETPDANGAFPRLNDAQIELLSEYGGVHQRTHVGDVLCRTGESWPGFLVILTGQIAVVDRPAEEAAGGPGDREAGDGKAGDRDGQGGRPGLVTVHGPRRFLGELGLLTGQRSFVTAVVHEAGEVLAVPVDGLRELIACDPPLGDLILRAYVIRRSMLIGSGTGLRIVGSRFSADSRRLLEFAARNRLPHRWIDLEDDPSGETLLRHFGIAPQDAPVVVWGAERVLRNPSNAELAQAVGLTTPASPPDTDLLVVGAGPAGLAAAVYGASDGLTTMVVDAVATGGQAGTSPRIENYLGFPAGIAGADLTDRATLQADRFGARVRIPAKAVDLERRDGLLVVGLADGEPVRARCLIIATGARYRRLDVPCLQRFEGTSVFYAATVIEAQACHPGPVVVVGGGNSAGQAALFLARHGSRVTLLLRGGELTAKMSLYLVEQIERAETIEVRRHTIVREACGDGTLRAVVTEDNRTGERETVPARALFVFIGAVPHTGWLARHLELDERGFVRTGPGTPLETSWRGVFAAGDVRSGSVKRVASAVGEGAMAVQMVHRHLARTG</sequence>
<dbReference type="InterPro" id="IPR000595">
    <property type="entry name" value="cNMP-bd_dom"/>
</dbReference>